<keyword evidence="4" id="KW-1185">Reference proteome</keyword>
<feature type="domain" description="Right handed beta helix" evidence="2">
    <location>
        <begin position="349"/>
        <end position="474"/>
    </location>
</feature>
<name>A0ABQ9YDN9_9EUKA</name>
<accession>A0ABQ9YDN9</accession>
<dbReference type="Proteomes" id="UP001281761">
    <property type="component" value="Unassembled WGS sequence"/>
</dbReference>
<organism evidence="3 4">
    <name type="scientific">Blattamonas nauphoetae</name>
    <dbReference type="NCBI Taxonomy" id="2049346"/>
    <lineage>
        <taxon>Eukaryota</taxon>
        <taxon>Metamonada</taxon>
        <taxon>Preaxostyla</taxon>
        <taxon>Oxymonadida</taxon>
        <taxon>Blattamonas</taxon>
    </lineage>
</organism>
<dbReference type="InterPro" id="IPR011050">
    <property type="entry name" value="Pectin_lyase_fold/virulence"/>
</dbReference>
<comment type="caution">
    <text evidence="3">The sequence shown here is derived from an EMBL/GenBank/DDBJ whole genome shotgun (WGS) entry which is preliminary data.</text>
</comment>
<sequence length="1275" mass="135858">MCPHIFLSAPLIIFLFIFPFHAEAMAEGRVLSLKPILDELTEERTSNTDHESRPILLHGQYQILEYIMRSVNISIVGTPSASIVSNQAEYNHDISNSEPSPMLIVLNSTVSLSSLRLICNGDNISVATISQSSLSVSKCEICAASGTSPFLSTWTSADTSILTVVGTQVIWRHASSLPLFGTMAHNHKSPVTESSEDPILGRDTDHATGILSIIGTGLSFSNTALPLATGPLFDFGFNRNDIQQSLFAASVSLTASAMTNVTSPRRFIADTLRFPLASQRLISSSISQCTNHLYGTGSLDMNLGSALCCLNSSFSKCESDPDPTEGPPTVYLQHRTTQFDHALSPDCTLFDTCTFRDIRAERGGAIDSLEAGVSLTITKCSFTRCSADVLGGSVFCRPSPSCSAVVSHCSFVSGNANHQGGGMQLTSCSQGSVTDCVFFDLSATTFAGGLMMNQCQGPFPVSNCLFQKCCQNSSTGSGGALHTSLSAFTFTSLRFRENMAITTDRGHDVSAQLNSATQVISSFVDCDTDQEVVQIYFIGASITPNLVTALNSLTVLSVSRSVSSNDKTAKATLTVDQPISGTVLMLVDNTNGYEMPNDNSPPPISRMISFDFSSDSTSTKSDLSFGEWEQLQFEANYSLVTFGWKDSIVDTKNAVLTTPNPPRIVQAICEVGNSKFDAFVSLKGRTLATGSYKASVKVKSDFWMEVDFVRSASGGNIFSTKAGLKLQGEDAILDFETTYEIDEVIQVSTGIVLILDPPRLFFTTPSSPTLKRVGPITFSNTQQDTVTIALVGEKLFANPYTLTVTDGSATSTLTAVFDADGVNGKATAVVYSMDGSKTVHLGFGTTYTIIGLTCAGINQPKFAPNLQIVVPPEPTWTAITVNEGGSNRTDDCGSAENPCGSVVWGWRTRQRKVVRDGIRIEIKEEVGFGERIQVGSERLVIQSAKGNKCRLMCDNSVIGTGEGNHRTDGIMTIGGGTVELSSLVLSLPSTSSEVVGGQFVIFGKGRCVVESVEIVADGSGRVGMGVGWVCGGEMAVNSVLMRNVVLGVTLFGGEDKHEGIDFSVSELTVENTTTSDSLLHFSSLSPSSSFSLTHSSFLTTIRAVDSVTSSSSPTNLSLISISSCHESVSVADCVFEKSGTCLSSSPSTFTGSTLHITLSSSSQSKPMFVMSSCLFVDCLSVWSGSGTVHISTGTCSARLVLSNNWFENLVSGEKWPSRKGGIAVLDWSRSASVSGSSSSSTAPVGIFVYFGSLRPTIIRRRCILCSSRLVVQKSE</sequence>
<evidence type="ECO:0000256" key="1">
    <source>
        <dbReference type="SAM" id="SignalP"/>
    </source>
</evidence>
<feature type="signal peptide" evidence="1">
    <location>
        <begin position="1"/>
        <end position="22"/>
    </location>
</feature>
<feature type="chain" id="PRO_5045240085" description="Right handed beta helix domain-containing protein" evidence="1">
    <location>
        <begin position="23"/>
        <end position="1275"/>
    </location>
</feature>
<evidence type="ECO:0000313" key="4">
    <source>
        <dbReference type="Proteomes" id="UP001281761"/>
    </source>
</evidence>
<dbReference type="Pfam" id="PF13229">
    <property type="entry name" value="Beta_helix"/>
    <property type="match status" value="1"/>
</dbReference>
<evidence type="ECO:0000259" key="2">
    <source>
        <dbReference type="Pfam" id="PF13229"/>
    </source>
</evidence>
<gene>
    <name evidence="3" type="ORF">BLNAU_3289</name>
</gene>
<evidence type="ECO:0000313" key="3">
    <source>
        <dbReference type="EMBL" id="KAK2961852.1"/>
    </source>
</evidence>
<protein>
    <recommendedName>
        <fullName evidence="2">Right handed beta helix domain-containing protein</fullName>
    </recommendedName>
</protein>
<dbReference type="InterPro" id="IPR039448">
    <property type="entry name" value="Beta_helix"/>
</dbReference>
<dbReference type="EMBL" id="JARBJD010000014">
    <property type="protein sequence ID" value="KAK2961852.1"/>
    <property type="molecule type" value="Genomic_DNA"/>
</dbReference>
<reference evidence="3 4" key="1">
    <citation type="journal article" date="2022" name="bioRxiv">
        <title>Genomics of Preaxostyla Flagellates Illuminates Evolutionary Transitions and the Path Towards Mitochondrial Loss.</title>
        <authorList>
            <person name="Novak L.V.F."/>
            <person name="Treitli S.C."/>
            <person name="Pyrih J."/>
            <person name="Halakuc P."/>
            <person name="Pipaliya S.V."/>
            <person name="Vacek V."/>
            <person name="Brzon O."/>
            <person name="Soukal P."/>
            <person name="Eme L."/>
            <person name="Dacks J.B."/>
            <person name="Karnkowska A."/>
            <person name="Elias M."/>
            <person name="Hampl V."/>
        </authorList>
    </citation>
    <scope>NUCLEOTIDE SEQUENCE [LARGE SCALE GENOMIC DNA]</scope>
    <source>
        <strain evidence="3">NAU3</strain>
        <tissue evidence="3">Gut</tissue>
    </source>
</reference>
<proteinExistence type="predicted"/>
<keyword evidence="1" id="KW-0732">Signal</keyword>
<dbReference type="SUPFAM" id="SSF51126">
    <property type="entry name" value="Pectin lyase-like"/>
    <property type="match status" value="1"/>
</dbReference>